<reference evidence="2" key="1">
    <citation type="journal article" date="2020" name="Stud. Mycol.">
        <title>101 Dothideomycetes genomes: a test case for predicting lifestyles and emergence of pathogens.</title>
        <authorList>
            <person name="Haridas S."/>
            <person name="Albert R."/>
            <person name="Binder M."/>
            <person name="Bloem J."/>
            <person name="Labutti K."/>
            <person name="Salamov A."/>
            <person name="Andreopoulos B."/>
            <person name="Baker S."/>
            <person name="Barry K."/>
            <person name="Bills G."/>
            <person name="Bluhm B."/>
            <person name="Cannon C."/>
            <person name="Castanera R."/>
            <person name="Culley D."/>
            <person name="Daum C."/>
            <person name="Ezra D."/>
            <person name="Gonzalez J."/>
            <person name="Henrissat B."/>
            <person name="Kuo A."/>
            <person name="Liang C."/>
            <person name="Lipzen A."/>
            <person name="Lutzoni F."/>
            <person name="Magnuson J."/>
            <person name="Mondo S."/>
            <person name="Nolan M."/>
            <person name="Ohm R."/>
            <person name="Pangilinan J."/>
            <person name="Park H.-J."/>
            <person name="Ramirez L."/>
            <person name="Alfaro M."/>
            <person name="Sun H."/>
            <person name="Tritt A."/>
            <person name="Yoshinaga Y."/>
            <person name="Zwiers L.-H."/>
            <person name="Turgeon B."/>
            <person name="Goodwin S."/>
            <person name="Spatafora J."/>
            <person name="Crous P."/>
            <person name="Grigoriev I."/>
        </authorList>
    </citation>
    <scope>NUCLEOTIDE SEQUENCE</scope>
    <source>
        <strain evidence="2">CBS 113979</strain>
    </source>
</reference>
<feature type="region of interest" description="Disordered" evidence="1">
    <location>
        <begin position="975"/>
        <end position="1001"/>
    </location>
</feature>
<evidence type="ECO:0000313" key="2">
    <source>
        <dbReference type="EMBL" id="KAF1990237.1"/>
    </source>
</evidence>
<gene>
    <name evidence="2" type="ORF">K402DRAFT_224799</name>
</gene>
<feature type="compositionally biased region" description="Low complexity" evidence="1">
    <location>
        <begin position="706"/>
        <end position="715"/>
    </location>
</feature>
<accession>A0A6G1HAZ7</accession>
<feature type="compositionally biased region" description="Basic and acidic residues" evidence="1">
    <location>
        <begin position="90"/>
        <end position="101"/>
    </location>
</feature>
<proteinExistence type="predicted"/>
<organism evidence="2 3">
    <name type="scientific">Aulographum hederae CBS 113979</name>
    <dbReference type="NCBI Taxonomy" id="1176131"/>
    <lineage>
        <taxon>Eukaryota</taxon>
        <taxon>Fungi</taxon>
        <taxon>Dikarya</taxon>
        <taxon>Ascomycota</taxon>
        <taxon>Pezizomycotina</taxon>
        <taxon>Dothideomycetes</taxon>
        <taxon>Pleosporomycetidae</taxon>
        <taxon>Aulographales</taxon>
        <taxon>Aulographaceae</taxon>
    </lineage>
</organism>
<dbReference type="EMBL" id="ML977142">
    <property type="protein sequence ID" value="KAF1990237.1"/>
    <property type="molecule type" value="Genomic_DNA"/>
</dbReference>
<feature type="region of interest" description="Disordered" evidence="1">
    <location>
        <begin position="449"/>
        <end position="492"/>
    </location>
</feature>
<evidence type="ECO:0000256" key="1">
    <source>
        <dbReference type="SAM" id="MobiDB-lite"/>
    </source>
</evidence>
<feature type="compositionally biased region" description="Polar residues" evidence="1">
    <location>
        <begin position="671"/>
        <end position="680"/>
    </location>
</feature>
<dbReference type="AlphaFoldDB" id="A0A6G1HAZ7"/>
<feature type="compositionally biased region" description="Basic and acidic residues" evidence="1">
    <location>
        <begin position="116"/>
        <end position="126"/>
    </location>
</feature>
<feature type="compositionally biased region" description="Low complexity" evidence="1">
    <location>
        <begin position="103"/>
        <end position="113"/>
    </location>
</feature>
<name>A0A6G1HAZ7_9PEZI</name>
<feature type="compositionally biased region" description="Low complexity" evidence="1">
    <location>
        <begin position="28"/>
        <end position="42"/>
    </location>
</feature>
<feature type="compositionally biased region" description="Basic and acidic residues" evidence="1">
    <location>
        <begin position="44"/>
        <end position="56"/>
    </location>
</feature>
<feature type="compositionally biased region" description="Acidic residues" evidence="1">
    <location>
        <begin position="980"/>
        <end position="993"/>
    </location>
</feature>
<feature type="region of interest" description="Disordered" evidence="1">
    <location>
        <begin position="335"/>
        <end position="367"/>
    </location>
</feature>
<dbReference type="Proteomes" id="UP000800041">
    <property type="component" value="Unassembled WGS sequence"/>
</dbReference>
<evidence type="ECO:0000313" key="3">
    <source>
        <dbReference type="Proteomes" id="UP000800041"/>
    </source>
</evidence>
<feature type="compositionally biased region" description="Basic residues" evidence="1">
    <location>
        <begin position="721"/>
        <end position="741"/>
    </location>
</feature>
<keyword evidence="3" id="KW-1185">Reference proteome</keyword>
<feature type="region of interest" description="Disordered" evidence="1">
    <location>
        <begin position="1"/>
        <end position="146"/>
    </location>
</feature>
<protein>
    <submittedName>
        <fullName evidence="2">Uncharacterized protein</fullName>
    </submittedName>
</protein>
<feature type="region of interest" description="Disordered" evidence="1">
    <location>
        <begin position="669"/>
        <end position="743"/>
    </location>
</feature>
<sequence>MSPSGQVNPPGESGNVASVNRPHDGDNESSNESDSCSSNSHISSKKDSRRRMDSKSPQRPNLPSVMRAGYGMPGFGSAHTDTPNRTHRAAQRERSASERPSRRSPSPVQPGQPTDRGTRSEPESRRTWRLRGRSRSDHEDGESASGLPGMVWCCGTQLDSFEAFHDHWRRRHRRRTMLDRYGRPLISGSCGIDANGFIAAHRYGSHYEADLVYSALLGIYDSMPGREGAAIRPPGINLSAEADPPLPPSWMAGPNEWQEWAEWYRSPCVLLRGSTEHTHWAYQLFGQDPQDTLGGASRSSEASAPRQVVQVINPDEWFASELGRAQIALDERKTRRRRLRTRQENQGSQGNREALESPGIAPASSSSANDVARAFRLWQRMSRVQTSRETVPATRRVAPVTLPFNDLAGGERSLLASIRRAQSYHLRIWLESLRRADYYYARSLESVSDPEDRALSEEDGPAPDRGMRGGSYKRLESLRPTGGNQQLRKKWEKRKNWERVHMKAWREQTARTERYRPRPADWPQRPTEHPMVKKSFTMADVDYELDMQEIKDWELFEVATGQVVDWLENLELDNNFTRDENLAVWLDNLADIEQRNYAMYLWVRDLHLPDQDAMVGDFEELQYSPYLIPFTGFESLIAAIRQIPEDRCAVYLPFGLRVPCVKYKEPRPLNPRTNIVSSSTNKKRSRDAASLASSATSTPRLRPVDQDGSVSSQSDLPSPIQRRKRQKRAKTGSPRKRHRRCSQSFFSSPLWRKEISPALRPPPSGYSSSIWQDEQSSLFSARYPLPPFPLSIASDSPSKSHRPQIDENKELCLERLSNTCSHVLLHIYRVPAGQRYLDELKSEFWGDIISLHSSRDLRNRIVWRGRYLREPPQKPLTPILPNIHLLTPACATQESEKDYLRRKPYTDLSDPFDFRPEEPGSCSGRARKRRKIRHVYPTRLFPQTWWGQKSMSVYPSATMLKKEGREEVRRLEVELKGLESMDDTESSSEGEEAGNERLNQRICEALRDQAEMEGFTDADLELVGDEDEGEEEVFGGGW</sequence>
<feature type="compositionally biased region" description="Low complexity" evidence="1">
    <location>
        <begin position="688"/>
        <end position="698"/>
    </location>
</feature>